<gene>
    <name evidence="5" type="ORF">GJV76_04365</name>
</gene>
<dbReference type="GO" id="GO:0000976">
    <property type="term" value="F:transcription cis-regulatory region binding"/>
    <property type="evidence" value="ECO:0007669"/>
    <property type="project" value="TreeGrafter"/>
</dbReference>
<keyword evidence="6" id="KW-1185">Reference proteome</keyword>
<feature type="domain" description="HTH araC/xylS-type" evidence="4">
    <location>
        <begin position="1"/>
        <end position="45"/>
    </location>
</feature>
<dbReference type="Gene3D" id="1.10.10.60">
    <property type="entry name" value="Homeodomain-like"/>
    <property type="match status" value="1"/>
</dbReference>
<dbReference type="InterPro" id="IPR018060">
    <property type="entry name" value="HTH_AraC"/>
</dbReference>
<evidence type="ECO:0000256" key="3">
    <source>
        <dbReference type="ARBA" id="ARBA00023163"/>
    </source>
</evidence>
<evidence type="ECO:0000313" key="5">
    <source>
        <dbReference type="EMBL" id="MTG97375.1"/>
    </source>
</evidence>
<reference evidence="5 6" key="1">
    <citation type="submission" date="2019-11" db="EMBL/GenBank/DDBJ databases">
        <title>Genome of Strain BIT-d1.</title>
        <authorList>
            <person name="Yang Y."/>
        </authorList>
    </citation>
    <scope>NUCLEOTIDE SEQUENCE [LARGE SCALE GENOMIC DNA]</scope>
    <source>
        <strain evidence="5 6">BIT-d1</strain>
    </source>
</reference>
<dbReference type="SUPFAM" id="SSF46689">
    <property type="entry name" value="Homeodomain-like"/>
    <property type="match status" value="1"/>
</dbReference>
<evidence type="ECO:0000256" key="2">
    <source>
        <dbReference type="ARBA" id="ARBA00023125"/>
    </source>
</evidence>
<accession>A0A6I3LN06</accession>
<comment type="caution">
    <text evidence="5">The sequence shown here is derived from an EMBL/GenBank/DDBJ whole genome shotgun (WGS) entry which is preliminary data.</text>
</comment>
<dbReference type="PROSITE" id="PS01124">
    <property type="entry name" value="HTH_ARAC_FAMILY_2"/>
    <property type="match status" value="1"/>
</dbReference>
<dbReference type="Pfam" id="PF12833">
    <property type="entry name" value="HTH_18"/>
    <property type="match status" value="1"/>
</dbReference>
<keyword evidence="3" id="KW-0804">Transcription</keyword>
<proteinExistence type="predicted"/>
<evidence type="ECO:0000256" key="1">
    <source>
        <dbReference type="ARBA" id="ARBA00023015"/>
    </source>
</evidence>
<dbReference type="AlphaFoldDB" id="A0A6I3LN06"/>
<dbReference type="InterPro" id="IPR020449">
    <property type="entry name" value="Tscrpt_reg_AraC-type_HTH"/>
</dbReference>
<dbReference type="PANTHER" id="PTHR47894">
    <property type="entry name" value="HTH-TYPE TRANSCRIPTIONAL REGULATOR GADX"/>
    <property type="match status" value="1"/>
</dbReference>
<organism evidence="5 6">
    <name type="scientific">Myroides albus</name>
    <dbReference type="NCBI Taxonomy" id="2562892"/>
    <lineage>
        <taxon>Bacteria</taxon>
        <taxon>Pseudomonadati</taxon>
        <taxon>Bacteroidota</taxon>
        <taxon>Flavobacteriia</taxon>
        <taxon>Flavobacteriales</taxon>
        <taxon>Flavobacteriaceae</taxon>
        <taxon>Myroides</taxon>
    </lineage>
</organism>
<dbReference type="EMBL" id="WMJX01000005">
    <property type="protein sequence ID" value="MTG97375.1"/>
    <property type="molecule type" value="Genomic_DNA"/>
</dbReference>
<evidence type="ECO:0000259" key="4">
    <source>
        <dbReference type="PROSITE" id="PS01124"/>
    </source>
</evidence>
<evidence type="ECO:0000313" key="6">
    <source>
        <dbReference type="Proteomes" id="UP000438760"/>
    </source>
</evidence>
<dbReference type="GO" id="GO:0005829">
    <property type="term" value="C:cytosol"/>
    <property type="evidence" value="ECO:0007669"/>
    <property type="project" value="TreeGrafter"/>
</dbReference>
<keyword evidence="1" id="KW-0805">Transcription regulation</keyword>
<dbReference type="PANTHER" id="PTHR47894:SF4">
    <property type="entry name" value="HTH-TYPE TRANSCRIPTIONAL REGULATOR GADX"/>
    <property type="match status" value="1"/>
</dbReference>
<dbReference type="GO" id="GO:0003700">
    <property type="term" value="F:DNA-binding transcription factor activity"/>
    <property type="evidence" value="ECO:0007669"/>
    <property type="project" value="InterPro"/>
</dbReference>
<name>A0A6I3LN06_9FLAO</name>
<dbReference type="Proteomes" id="UP000438760">
    <property type="component" value="Unassembled WGS sequence"/>
</dbReference>
<protein>
    <submittedName>
        <fullName evidence="5">Helix-turn-helix domain-containing protein</fullName>
    </submittedName>
</protein>
<dbReference type="PRINTS" id="PR00032">
    <property type="entry name" value="HTHARAC"/>
</dbReference>
<dbReference type="RefSeq" id="WP_317162594.1">
    <property type="nucleotide sequence ID" value="NZ_WMJX01000005.1"/>
</dbReference>
<dbReference type="InterPro" id="IPR009057">
    <property type="entry name" value="Homeodomain-like_sf"/>
</dbReference>
<sequence length="45" mass="5214">MPTLLENTDQPIKEIAVLCGYQYVQHFTTAFKRSYGITPGKIRRK</sequence>
<keyword evidence="2" id="KW-0238">DNA-binding</keyword>